<dbReference type="VEuPathDB" id="CryptoDB:Cvel_18676"/>
<protein>
    <submittedName>
        <fullName evidence="2">Uncharacterized protein</fullName>
    </submittedName>
</protein>
<dbReference type="PhylomeDB" id="A0A0G4FU33"/>
<dbReference type="AlphaFoldDB" id="A0A0G4FU33"/>
<sequence>MKVTPPIRGADVWDGGESHGASFNHEDMHKGTAVAKILDSDRANRMRLNAPAPKMLRQTGRNEPPQSRVLYQPRGGRYFLCDSLEDLKGLVRAPAGLEAHEKTSREKVLPLLGAPRLLSIDLRAWRLACLHLLAKNTPLIFPSQEDRDGNGGVYSFGDTEGRKVLGHVDGNLRALGLIDENRELTKKGKFVRWMYNKTSVEGGSLLHDMGVFGGGHFPRKEGAKWTALFWGVEGMEDASRAAELFGGQSSKHLGCPRLLSLLRGCREDGGRETDWPFNCRLSDPEALGDLLRDCAVGRSEALYGTGPAPTQENLKEASRDSRVNEVFLEAFGSSGVLVRLEGVEAQVMNGAKLFKVMDEASRKLYDDGSDFGSVRSVVVRNFPHRLCRPARGQGRLPLSMAHLTTLRGKRVDVDRDSCIRLLGRAFGPAEDMDVVALNIHQHQNDQPPKASFLMAFPSTRPYWRELSAEVPPEEDDEKPAGKAGKEEKPGGKAGRKEELLPWIERKAVREVTTEVEIRLCEPCPVSDRSRSDLTVLLGLLNEHKEEGLCAEMVVPEGQREPRFLVLRVPSISFLFSIPDPQHSDSFRRTLGGIIFREKFAVVDSITYSRIRQQQQQQEPTVRVFRSVSPSKLRNKALDHESMLRDAPLMQMMFRQPPEFIASRVLCMAVALRLERVEESKKRSLLNPGSAAGALWAFRDRNERDVLNRLPERLKKAFRGSESFRARMRLLGCPSQPGDRRFPDHPFERQALGQAFSSKMEEEESLLALWGQPLERTGLSVERDGSRVVVVDKTGKRLQVEVYAYCPLVREGCPLRDQDALLLAMGAGEVNRPQGHVFVDHETHLLAVVKLPDELWSPEVEGLRAVLQGGGGEVRRKGGGYRCCLGRKCGMILGPSVESLVLSKLQGGGIEHELCWVCGGVAD</sequence>
<proteinExistence type="predicted"/>
<reference evidence="2" key="1">
    <citation type="submission" date="2014-11" db="EMBL/GenBank/DDBJ databases">
        <authorList>
            <person name="Otto D Thomas"/>
            <person name="Naeem Raeece"/>
        </authorList>
    </citation>
    <scope>NUCLEOTIDE SEQUENCE</scope>
</reference>
<feature type="compositionally biased region" description="Basic and acidic residues" evidence="1">
    <location>
        <begin position="478"/>
        <end position="496"/>
    </location>
</feature>
<feature type="region of interest" description="Disordered" evidence="1">
    <location>
        <begin position="467"/>
        <end position="496"/>
    </location>
</feature>
<gene>
    <name evidence="2" type="ORF">Cvel_18676</name>
</gene>
<evidence type="ECO:0000256" key="1">
    <source>
        <dbReference type="SAM" id="MobiDB-lite"/>
    </source>
</evidence>
<organism evidence="2">
    <name type="scientific">Chromera velia CCMP2878</name>
    <dbReference type="NCBI Taxonomy" id="1169474"/>
    <lineage>
        <taxon>Eukaryota</taxon>
        <taxon>Sar</taxon>
        <taxon>Alveolata</taxon>
        <taxon>Colpodellida</taxon>
        <taxon>Chromeraceae</taxon>
        <taxon>Chromera</taxon>
    </lineage>
</organism>
<dbReference type="EMBL" id="CDMZ01000620">
    <property type="protein sequence ID" value="CEM18110.1"/>
    <property type="molecule type" value="Genomic_DNA"/>
</dbReference>
<accession>A0A0G4FU33</accession>
<evidence type="ECO:0000313" key="2">
    <source>
        <dbReference type="EMBL" id="CEM18110.1"/>
    </source>
</evidence>
<name>A0A0G4FU33_9ALVE</name>